<gene>
    <name evidence="1" type="ORF">CS875_12020</name>
</gene>
<evidence type="ECO:0000313" key="2">
    <source>
        <dbReference type="Proteomes" id="UP000230889"/>
    </source>
</evidence>
<evidence type="ECO:0000313" key="1">
    <source>
        <dbReference type="EMBL" id="ATQ53406.1"/>
    </source>
</evidence>
<proteinExistence type="predicted"/>
<dbReference type="EMBL" id="CP024421">
    <property type="protein sequence ID" value="ATQ53406.1"/>
    <property type="molecule type" value="Genomic_DNA"/>
</dbReference>
<organism evidence="1 2">
    <name type="scientific">Brucella suis</name>
    <dbReference type="NCBI Taxonomy" id="29461"/>
    <lineage>
        <taxon>Bacteria</taxon>
        <taxon>Pseudomonadati</taxon>
        <taxon>Pseudomonadota</taxon>
        <taxon>Alphaproteobacteria</taxon>
        <taxon>Hyphomicrobiales</taxon>
        <taxon>Brucellaceae</taxon>
        <taxon>Brucella/Ochrobactrum group</taxon>
        <taxon>Brucella</taxon>
    </lineage>
</organism>
<dbReference type="AlphaFoldDB" id="A0AAI8E8A5"/>
<sequence length="53" mass="5827">MGLHDDGDAAMRCWKTAHGAPCDLSDAPRTFAHRRMRAKKYEIADRSKAAPAA</sequence>
<protein>
    <submittedName>
        <fullName evidence="1">Leucyl-tRNA synthetase</fullName>
    </submittedName>
</protein>
<name>A0AAI8E8A5_BRUSS</name>
<dbReference type="Proteomes" id="UP000230889">
    <property type="component" value="Chromosome 2"/>
</dbReference>
<reference evidence="1 2" key="1">
    <citation type="submission" date="2017-10" db="EMBL/GenBank/DDBJ databases">
        <title>First isolation and characterization of Brucella suis from yak.</title>
        <authorList>
            <person name="Yang X."/>
            <person name="Wang N."/>
            <person name="Cao X."/>
            <person name="Bie P."/>
            <person name="Wang J."/>
            <person name="Lyu Y."/>
            <person name="Wu Q."/>
        </authorList>
    </citation>
    <scope>NUCLEOTIDE SEQUENCE [LARGE SCALE GENOMIC DNA]</scope>
    <source>
        <strain evidence="1 2">QH05</strain>
    </source>
</reference>
<accession>A0AAI8E8A5</accession>